<dbReference type="PANTHER" id="PTHR15160">
    <property type="entry name" value="VON HIPPEL-LINDAU PROTEIN"/>
    <property type="match status" value="1"/>
</dbReference>
<proteinExistence type="predicted"/>
<dbReference type="RefSeq" id="WP_349296572.1">
    <property type="nucleotide sequence ID" value="NZ_JBEDNQ010000001.1"/>
</dbReference>
<dbReference type="PROSITE" id="PS51658">
    <property type="entry name" value="BFN"/>
    <property type="match status" value="1"/>
</dbReference>
<keyword evidence="3" id="KW-1185">Reference proteome</keyword>
<dbReference type="SUPFAM" id="SSF103256">
    <property type="entry name" value="Hypothetical protein TM0160"/>
    <property type="match status" value="1"/>
</dbReference>
<gene>
    <name evidence="2" type="ORF">WIS52_03360</name>
</gene>
<evidence type="ECO:0000313" key="3">
    <source>
        <dbReference type="Proteomes" id="UP001494902"/>
    </source>
</evidence>
<accession>A0ABV1K6M4</accession>
<name>A0ABV1K6M4_9PSEU</name>
<sequence length="175" mass="18395">MAEARVRAVGIDTGPGRPVVLLEEAGGRGRLVPVGIGEAEAAALAAALAGMPPASRPDTYRLILAVLAEFGEKVRQVRVRALQDRVFHAELVLEGGTVVDARTSDAVVLALLEKAPIDVAEAVFDEVGVAAESVTVQGADDRAAGRADDPASEVEEFRRFLDTARPEDFGPEERG</sequence>
<feature type="domain" description="BFN" evidence="1">
    <location>
        <begin position="1"/>
        <end position="131"/>
    </location>
</feature>
<dbReference type="InterPro" id="IPR036104">
    <property type="entry name" value="BFN_sf"/>
</dbReference>
<reference evidence="2 3" key="1">
    <citation type="submission" date="2024-03" db="EMBL/GenBank/DDBJ databases">
        <title>Draft genome sequence of Pseudonocardia nematodicida JCM 31783.</title>
        <authorList>
            <person name="Butdee W."/>
            <person name="Duangmal K."/>
        </authorList>
    </citation>
    <scope>NUCLEOTIDE SEQUENCE [LARGE SCALE GENOMIC DNA]</scope>
    <source>
        <strain evidence="2 3">JCM 31783</strain>
    </source>
</reference>
<dbReference type="EMBL" id="JBEDNQ010000001">
    <property type="protein sequence ID" value="MEQ3549499.1"/>
    <property type="molecule type" value="Genomic_DNA"/>
</dbReference>
<evidence type="ECO:0000259" key="1">
    <source>
        <dbReference type="PROSITE" id="PS51658"/>
    </source>
</evidence>
<dbReference type="Proteomes" id="UP001494902">
    <property type="component" value="Unassembled WGS sequence"/>
</dbReference>
<evidence type="ECO:0000313" key="2">
    <source>
        <dbReference type="EMBL" id="MEQ3549499.1"/>
    </source>
</evidence>
<dbReference type="Gene3D" id="3.10.690.10">
    <property type="entry name" value="Bifunctional nuclease domain"/>
    <property type="match status" value="1"/>
</dbReference>
<comment type="caution">
    <text evidence="2">The sequence shown here is derived from an EMBL/GenBank/DDBJ whole genome shotgun (WGS) entry which is preliminary data.</text>
</comment>
<dbReference type="Pfam" id="PF02577">
    <property type="entry name" value="BFN_dom"/>
    <property type="match status" value="1"/>
</dbReference>
<dbReference type="InterPro" id="IPR003729">
    <property type="entry name" value="Bi_nuclease_dom"/>
</dbReference>
<organism evidence="2 3">
    <name type="scientific">Pseudonocardia nematodicida</name>
    <dbReference type="NCBI Taxonomy" id="1206997"/>
    <lineage>
        <taxon>Bacteria</taxon>
        <taxon>Bacillati</taxon>
        <taxon>Actinomycetota</taxon>
        <taxon>Actinomycetes</taxon>
        <taxon>Pseudonocardiales</taxon>
        <taxon>Pseudonocardiaceae</taxon>
        <taxon>Pseudonocardia</taxon>
    </lineage>
</organism>
<protein>
    <submittedName>
        <fullName evidence="2">Bifunctional nuclease family protein</fullName>
    </submittedName>
</protein>
<dbReference type="PANTHER" id="PTHR15160:SF1">
    <property type="entry name" value="VON HIPPEL-LINDAU DISEASE TUMOR SUPPRESSOR"/>
    <property type="match status" value="1"/>
</dbReference>